<organism evidence="1 2">
    <name type="scientific">Caerostris darwini</name>
    <dbReference type="NCBI Taxonomy" id="1538125"/>
    <lineage>
        <taxon>Eukaryota</taxon>
        <taxon>Metazoa</taxon>
        <taxon>Ecdysozoa</taxon>
        <taxon>Arthropoda</taxon>
        <taxon>Chelicerata</taxon>
        <taxon>Arachnida</taxon>
        <taxon>Araneae</taxon>
        <taxon>Araneomorphae</taxon>
        <taxon>Entelegynae</taxon>
        <taxon>Araneoidea</taxon>
        <taxon>Araneidae</taxon>
        <taxon>Caerostris</taxon>
    </lineage>
</organism>
<protein>
    <submittedName>
        <fullName evidence="1">Uncharacterized protein</fullName>
    </submittedName>
</protein>
<evidence type="ECO:0000313" key="2">
    <source>
        <dbReference type="Proteomes" id="UP001054837"/>
    </source>
</evidence>
<sequence length="94" mass="10240">MAPGSSGGQWGALSGPQCAPSIRAPRSLLALRPAAPQFGNKSRSCRKEEFIWQILPALAKSLSPESPMGKKYLQQHPRLEKCKSVHCLTLNKLT</sequence>
<name>A0AAV4TZN6_9ARAC</name>
<dbReference type="Proteomes" id="UP001054837">
    <property type="component" value="Unassembled WGS sequence"/>
</dbReference>
<evidence type="ECO:0000313" key="1">
    <source>
        <dbReference type="EMBL" id="GIY50343.1"/>
    </source>
</evidence>
<proteinExistence type="predicted"/>
<dbReference type="EMBL" id="BPLQ01010379">
    <property type="protein sequence ID" value="GIY50343.1"/>
    <property type="molecule type" value="Genomic_DNA"/>
</dbReference>
<keyword evidence="2" id="KW-1185">Reference proteome</keyword>
<comment type="caution">
    <text evidence="1">The sequence shown here is derived from an EMBL/GenBank/DDBJ whole genome shotgun (WGS) entry which is preliminary data.</text>
</comment>
<reference evidence="1 2" key="1">
    <citation type="submission" date="2021-06" db="EMBL/GenBank/DDBJ databases">
        <title>Caerostris darwini draft genome.</title>
        <authorList>
            <person name="Kono N."/>
            <person name="Arakawa K."/>
        </authorList>
    </citation>
    <scope>NUCLEOTIDE SEQUENCE [LARGE SCALE GENOMIC DNA]</scope>
</reference>
<gene>
    <name evidence="1" type="ORF">CDAR_487091</name>
</gene>
<accession>A0AAV4TZN6</accession>
<dbReference type="AlphaFoldDB" id="A0AAV4TZN6"/>